<accession>A0A0D2HPR8</accession>
<evidence type="ECO:0000313" key="1">
    <source>
        <dbReference type="EMBL" id="KIX12473.1"/>
    </source>
</evidence>
<dbReference type="Proteomes" id="UP000032233">
    <property type="component" value="Unassembled WGS sequence"/>
</dbReference>
<dbReference type="EMBL" id="AZAC01000032">
    <property type="protein sequence ID" value="KIX12473.1"/>
    <property type="molecule type" value="Genomic_DNA"/>
</dbReference>
<gene>
    <name evidence="1" type="ORF">X474_19265</name>
</gene>
<proteinExistence type="predicted"/>
<protein>
    <submittedName>
        <fullName evidence="1">Uncharacterized protein</fullName>
    </submittedName>
</protein>
<comment type="caution">
    <text evidence="1">The sequence shown here is derived from an EMBL/GenBank/DDBJ whole genome shotgun (WGS) entry which is preliminary data.</text>
</comment>
<dbReference type="InParanoid" id="A0A0D2HPR8"/>
<keyword evidence="2" id="KW-1185">Reference proteome</keyword>
<reference evidence="1 2" key="1">
    <citation type="submission" date="2013-11" db="EMBL/GenBank/DDBJ databases">
        <title>Metagenomic analysis of a methanogenic consortium involved in long chain n-alkane degradation.</title>
        <authorList>
            <person name="Davidova I.A."/>
            <person name="Callaghan A.V."/>
            <person name="Wawrik B."/>
            <person name="Pruitt S."/>
            <person name="Marks C."/>
            <person name="Duncan K.E."/>
            <person name="Suflita J.M."/>
        </authorList>
    </citation>
    <scope>NUCLEOTIDE SEQUENCE [LARGE SCALE GENOMIC DNA]</scope>
    <source>
        <strain evidence="1 2">SPR</strain>
    </source>
</reference>
<organism evidence="1 2">
    <name type="scientific">Dethiosulfatarculus sandiegensis</name>
    <dbReference type="NCBI Taxonomy" id="1429043"/>
    <lineage>
        <taxon>Bacteria</taxon>
        <taxon>Pseudomonadati</taxon>
        <taxon>Thermodesulfobacteriota</taxon>
        <taxon>Desulfarculia</taxon>
        <taxon>Desulfarculales</taxon>
        <taxon>Desulfarculaceae</taxon>
        <taxon>Dethiosulfatarculus</taxon>
    </lineage>
</organism>
<name>A0A0D2HPR8_9BACT</name>
<sequence length="43" mass="5086">MAKLHFCQLASGKVQEGLWQIFFGFFKKRVFCLWYFAVLVKAV</sequence>
<dbReference type="AlphaFoldDB" id="A0A0D2HPR8"/>
<evidence type="ECO:0000313" key="2">
    <source>
        <dbReference type="Proteomes" id="UP000032233"/>
    </source>
</evidence>